<dbReference type="eggNOG" id="COG0457">
    <property type="taxonomic scope" value="Bacteria"/>
</dbReference>
<keyword evidence="3" id="KW-0804">Transcription</keyword>
<dbReference type="GeneID" id="77848791"/>
<keyword evidence="2" id="KW-0238">DNA-binding</keyword>
<accession>K0WYF8</accession>
<keyword evidence="1" id="KW-0805">Transcription regulation</keyword>
<feature type="domain" description="HTH araC/xylS-type" evidence="5">
    <location>
        <begin position="452"/>
        <end position="554"/>
    </location>
</feature>
<name>K0WYF8_9BACT</name>
<evidence type="ECO:0000313" key="6">
    <source>
        <dbReference type="EMBL" id="EJZ64268.1"/>
    </source>
</evidence>
<dbReference type="SUPFAM" id="SSF46689">
    <property type="entry name" value="Homeodomain-like"/>
    <property type="match status" value="1"/>
</dbReference>
<dbReference type="PANTHER" id="PTHR43280:SF29">
    <property type="entry name" value="ARAC-FAMILY TRANSCRIPTIONAL REGULATOR"/>
    <property type="match status" value="1"/>
</dbReference>
<dbReference type="PANTHER" id="PTHR43280">
    <property type="entry name" value="ARAC-FAMILY TRANSCRIPTIONAL REGULATOR"/>
    <property type="match status" value="1"/>
</dbReference>
<sequence length="562" mass="65319">MNSILSYIFLIILLLSGCKEQEKNAMTVQTPATHTDSYALIKSWGEYVRKGEYEILIDTAKTYYRKAIANHDKKTQAYVGAYIGQAYILSGQADSMFTYFNAAIPYVEEYHDTYIQTIIANGLGINARNTTLNYNASLAYFQEALQYADASEDKTNYYIILSNMTRIYYLRNDPSGIKYALEVYEGGSKLHNDYVRFLGALNVATMYYLSKNYDEALHYISEATAIATHMANTDEPDVIHGNILAAIGKPQQAELYFRKVLNHTQRTNIDVLTEAYLYYGNFLKAERRYDEANTAYQNGLILAEQQNHYYYRLQFYKGMAELFQEKGDIAMASQHKERHQSLADSIFNIEQERSFSHMILNYETEKAEKELSRKELLLSEKNRKLQLAVFVTGLIAVILIALYVLYVRKNHMYRQLVILYDTHRQRERQLLEQRDEKTDLVNTSQKNKALFDAVEKLMNDEHLYRSNSISIDMLVERLHSNRTYLSRMFTEQNTSFSEYINSYRIREALALLSEPENDIPLKVLSDSLGYNSLSSFYRAFQKEMGVPPSRFRQEIKKLHLDS</sequence>
<evidence type="ECO:0000259" key="5">
    <source>
        <dbReference type="PROSITE" id="PS01124"/>
    </source>
</evidence>
<dbReference type="Gene3D" id="1.10.10.60">
    <property type="entry name" value="Homeodomain-like"/>
    <property type="match status" value="2"/>
</dbReference>
<organism evidence="6 7">
    <name type="scientific">Barnesiella intestinihominis YIT 11860</name>
    <dbReference type="NCBI Taxonomy" id="742726"/>
    <lineage>
        <taxon>Bacteria</taxon>
        <taxon>Pseudomonadati</taxon>
        <taxon>Bacteroidota</taxon>
        <taxon>Bacteroidia</taxon>
        <taxon>Bacteroidales</taxon>
        <taxon>Barnesiellaceae</taxon>
        <taxon>Barnesiella</taxon>
    </lineage>
</organism>
<gene>
    <name evidence="6" type="ORF">HMPREF9448_01528</name>
</gene>
<dbReference type="OrthoDB" id="1122790at2"/>
<dbReference type="Proteomes" id="UP000006044">
    <property type="component" value="Unassembled WGS sequence"/>
</dbReference>
<keyword evidence="4" id="KW-0812">Transmembrane</keyword>
<evidence type="ECO:0000313" key="7">
    <source>
        <dbReference type="Proteomes" id="UP000006044"/>
    </source>
</evidence>
<dbReference type="eggNOG" id="COG2207">
    <property type="taxonomic scope" value="Bacteria"/>
</dbReference>
<dbReference type="SUPFAM" id="SSF48452">
    <property type="entry name" value="TPR-like"/>
    <property type="match status" value="2"/>
</dbReference>
<dbReference type="InterPro" id="IPR009057">
    <property type="entry name" value="Homeodomain-like_sf"/>
</dbReference>
<keyword evidence="4" id="KW-0472">Membrane</keyword>
<dbReference type="GO" id="GO:0003700">
    <property type="term" value="F:DNA-binding transcription factor activity"/>
    <property type="evidence" value="ECO:0007669"/>
    <property type="project" value="InterPro"/>
</dbReference>
<keyword evidence="4" id="KW-1133">Transmembrane helix</keyword>
<proteinExistence type="predicted"/>
<protein>
    <recommendedName>
        <fullName evidence="5">HTH araC/xylS-type domain-containing protein</fullName>
    </recommendedName>
</protein>
<dbReference type="AlphaFoldDB" id="K0WYF8"/>
<dbReference type="PROSITE" id="PS01124">
    <property type="entry name" value="HTH_ARAC_FAMILY_2"/>
    <property type="match status" value="1"/>
</dbReference>
<evidence type="ECO:0000256" key="4">
    <source>
        <dbReference type="SAM" id="Phobius"/>
    </source>
</evidence>
<evidence type="ECO:0000256" key="2">
    <source>
        <dbReference type="ARBA" id="ARBA00023125"/>
    </source>
</evidence>
<dbReference type="InterPro" id="IPR018060">
    <property type="entry name" value="HTH_AraC"/>
</dbReference>
<dbReference type="EMBL" id="ADLE01000009">
    <property type="protein sequence ID" value="EJZ64268.1"/>
    <property type="molecule type" value="Genomic_DNA"/>
</dbReference>
<evidence type="ECO:0000256" key="3">
    <source>
        <dbReference type="ARBA" id="ARBA00023163"/>
    </source>
</evidence>
<dbReference type="HOGENOM" id="CLU_451051_0_0_10"/>
<feature type="transmembrane region" description="Helical" evidence="4">
    <location>
        <begin position="387"/>
        <end position="406"/>
    </location>
</feature>
<dbReference type="GO" id="GO:0043565">
    <property type="term" value="F:sequence-specific DNA binding"/>
    <property type="evidence" value="ECO:0007669"/>
    <property type="project" value="InterPro"/>
</dbReference>
<dbReference type="RefSeq" id="WP_008861989.1">
    <property type="nucleotide sequence ID" value="NZ_JH815204.1"/>
</dbReference>
<comment type="caution">
    <text evidence="6">The sequence shown here is derived from an EMBL/GenBank/DDBJ whole genome shotgun (WGS) entry which is preliminary data.</text>
</comment>
<reference evidence="6 7" key="1">
    <citation type="submission" date="2012-08" db="EMBL/GenBank/DDBJ databases">
        <title>The Genome Sequence of Barnesiella intestinihominis YIT 11860.</title>
        <authorList>
            <consortium name="The Broad Institute Genome Sequencing Platform"/>
            <person name="Earl A."/>
            <person name="Ward D."/>
            <person name="Feldgarden M."/>
            <person name="Gevers D."/>
            <person name="Morotomi M."/>
            <person name="Walker B."/>
            <person name="Young S.K."/>
            <person name="Zeng Q."/>
            <person name="Gargeya S."/>
            <person name="Fitzgerald M."/>
            <person name="Haas B."/>
            <person name="Abouelleil A."/>
            <person name="Alvarado L."/>
            <person name="Arachchi H.M."/>
            <person name="Berlin A.M."/>
            <person name="Chapman S.B."/>
            <person name="Goldberg J."/>
            <person name="Griggs A."/>
            <person name="Gujja S."/>
            <person name="Hansen M."/>
            <person name="Howarth C."/>
            <person name="Imamovic A."/>
            <person name="Larimer J."/>
            <person name="McCowen C."/>
            <person name="Montmayeur A."/>
            <person name="Murphy C."/>
            <person name="Neiman D."/>
            <person name="Pearson M."/>
            <person name="Priest M."/>
            <person name="Roberts A."/>
            <person name="Saif S."/>
            <person name="Shea T."/>
            <person name="Sisk P."/>
            <person name="Sykes S."/>
            <person name="Wortman J."/>
            <person name="Nusbaum C."/>
            <person name="Birren B."/>
        </authorList>
    </citation>
    <scope>NUCLEOTIDE SEQUENCE [LARGE SCALE GENOMIC DNA]</scope>
    <source>
        <strain evidence="6 7">YIT 11860</strain>
    </source>
</reference>
<dbReference type="InterPro" id="IPR011990">
    <property type="entry name" value="TPR-like_helical_dom_sf"/>
</dbReference>
<keyword evidence="7" id="KW-1185">Reference proteome</keyword>
<dbReference type="Gene3D" id="1.25.40.10">
    <property type="entry name" value="Tetratricopeptide repeat domain"/>
    <property type="match status" value="2"/>
</dbReference>
<dbReference type="InterPro" id="IPR018062">
    <property type="entry name" value="HTH_AraC-typ_CS"/>
</dbReference>
<evidence type="ECO:0000256" key="1">
    <source>
        <dbReference type="ARBA" id="ARBA00023015"/>
    </source>
</evidence>
<dbReference type="STRING" id="742726.HMPREF9448_01528"/>
<dbReference type="PROSITE" id="PS00041">
    <property type="entry name" value="HTH_ARAC_FAMILY_1"/>
    <property type="match status" value="1"/>
</dbReference>
<dbReference type="SMART" id="SM00342">
    <property type="entry name" value="HTH_ARAC"/>
    <property type="match status" value="1"/>
</dbReference>
<dbReference type="Pfam" id="PF12833">
    <property type="entry name" value="HTH_18"/>
    <property type="match status" value="1"/>
</dbReference>